<dbReference type="Pfam" id="PF11887">
    <property type="entry name" value="Mce4_CUP1"/>
    <property type="match status" value="1"/>
</dbReference>
<dbReference type="EMBL" id="MVHS01000045">
    <property type="protein sequence ID" value="ORA67134.1"/>
    <property type="molecule type" value="Genomic_DNA"/>
</dbReference>
<gene>
    <name evidence="3" type="ORF">BST26_16135</name>
</gene>
<evidence type="ECO:0000259" key="1">
    <source>
        <dbReference type="Pfam" id="PF02470"/>
    </source>
</evidence>
<sequence length="338" mass="36567">MKPAAWRLGAFLAVCLLGTFALVTVFADFRFNKGETYFAEFANVSGLRNGDIVRIAGVEVGKVTKISVQRDTRVRVEFSADDTITLTDGSRAVIRYDDLIGNRFMALEEGTGGLKVLQPGDTIGLDHTEPALDLDALIGGFRPLFRALDPERVNELTGQLVQALQGQGPTINSFLTQTAAVTNILADRDQLIGQVIDNLNVVLGSVGGQAARFDKAVTSLSELVHGLAEHRGELSTAVAAVDAGASSFADLFAEIRRPVQKLTTELDRASVLALNDHEYLETFLDKLPDKYRALNRQAIYGDFFSFYLCDAVLKLNGKGGQPVYVKVAGQNTGRCAPK</sequence>
<dbReference type="InterPro" id="IPR024516">
    <property type="entry name" value="Mce_C"/>
</dbReference>
<dbReference type="OrthoDB" id="338143at2"/>
<dbReference type="STRING" id="444597.BST26_16135"/>
<dbReference type="InterPro" id="IPR052336">
    <property type="entry name" value="MlaD_Phospholipid_Transporter"/>
</dbReference>
<dbReference type="Proteomes" id="UP000192801">
    <property type="component" value="Unassembled WGS sequence"/>
</dbReference>
<dbReference type="PANTHER" id="PTHR33371">
    <property type="entry name" value="INTERMEMBRANE PHOSPHOLIPID TRANSPORT SYSTEM BINDING PROTEIN MLAD-RELATED"/>
    <property type="match status" value="1"/>
</dbReference>
<feature type="domain" description="Mce/MlaD" evidence="1">
    <location>
        <begin position="34"/>
        <end position="110"/>
    </location>
</feature>
<dbReference type="Pfam" id="PF02470">
    <property type="entry name" value="MlaD"/>
    <property type="match status" value="1"/>
</dbReference>
<accession>A0A1X0D3Z4</accession>
<dbReference type="GO" id="GO:0005576">
    <property type="term" value="C:extracellular region"/>
    <property type="evidence" value="ECO:0007669"/>
    <property type="project" value="TreeGrafter"/>
</dbReference>
<dbReference type="InterPro" id="IPR003399">
    <property type="entry name" value="Mce/MlaD"/>
</dbReference>
<organism evidence="3 4">
    <name type="scientific">Mycolicibacterium insubricum</name>
    <dbReference type="NCBI Taxonomy" id="444597"/>
    <lineage>
        <taxon>Bacteria</taxon>
        <taxon>Bacillati</taxon>
        <taxon>Actinomycetota</taxon>
        <taxon>Actinomycetes</taxon>
        <taxon>Mycobacteriales</taxon>
        <taxon>Mycobacteriaceae</taxon>
        <taxon>Mycolicibacterium</taxon>
    </lineage>
</organism>
<evidence type="ECO:0000313" key="4">
    <source>
        <dbReference type="Proteomes" id="UP000192801"/>
    </source>
</evidence>
<protein>
    <submittedName>
        <fullName evidence="3">Mammalian cell entry protein</fullName>
    </submittedName>
</protein>
<dbReference type="PANTHER" id="PTHR33371:SF17">
    <property type="entry name" value="MCE-FAMILY PROTEIN MCE1B"/>
    <property type="match status" value="1"/>
</dbReference>
<keyword evidence="4" id="KW-1185">Reference proteome</keyword>
<evidence type="ECO:0000313" key="3">
    <source>
        <dbReference type="EMBL" id="ORA67134.1"/>
    </source>
</evidence>
<name>A0A1X0D3Z4_9MYCO</name>
<dbReference type="NCBIfam" id="TIGR00996">
    <property type="entry name" value="Mtu_fam_mce"/>
    <property type="match status" value="1"/>
</dbReference>
<dbReference type="InterPro" id="IPR005693">
    <property type="entry name" value="Mce"/>
</dbReference>
<reference evidence="3 4" key="1">
    <citation type="submission" date="2016-12" db="EMBL/GenBank/DDBJ databases">
        <title>The new phylogeny of genus Mycobacterium.</title>
        <authorList>
            <person name="Tortoli E."/>
            <person name="Trovato A."/>
            <person name="Cirillo D.M."/>
        </authorList>
    </citation>
    <scope>NUCLEOTIDE SEQUENCE [LARGE SCALE GENOMIC DNA]</scope>
    <source>
        <strain evidence="3 4">DSM 45130</strain>
    </source>
</reference>
<dbReference type="AlphaFoldDB" id="A0A1X0D3Z4"/>
<feature type="domain" description="Mammalian cell entry C-terminal" evidence="2">
    <location>
        <begin position="115"/>
        <end position="329"/>
    </location>
</feature>
<proteinExistence type="predicted"/>
<dbReference type="RefSeq" id="WP_083032398.1">
    <property type="nucleotide sequence ID" value="NZ_AP022618.1"/>
</dbReference>
<comment type="caution">
    <text evidence="3">The sequence shown here is derived from an EMBL/GenBank/DDBJ whole genome shotgun (WGS) entry which is preliminary data.</text>
</comment>
<evidence type="ECO:0000259" key="2">
    <source>
        <dbReference type="Pfam" id="PF11887"/>
    </source>
</evidence>
<dbReference type="GO" id="GO:0051701">
    <property type="term" value="P:biological process involved in interaction with host"/>
    <property type="evidence" value="ECO:0007669"/>
    <property type="project" value="TreeGrafter"/>
</dbReference>